<reference evidence="1 2" key="1">
    <citation type="submission" date="2015-04" db="EMBL/GenBank/DDBJ databases">
        <title>The draft genome sequence of Fusarium langsethiae, a T-2/HT-2 mycotoxin producer.</title>
        <authorList>
            <person name="Lysoe E."/>
            <person name="Divon H.H."/>
            <person name="Terzi V."/>
            <person name="Orru L."/>
            <person name="Lamontanara A."/>
            <person name="Kolseth A.-K."/>
            <person name="Frandsen R.J."/>
            <person name="Nielsen K."/>
            <person name="Thrane U."/>
        </authorList>
    </citation>
    <scope>NUCLEOTIDE SEQUENCE [LARGE SCALE GENOMIC DNA]</scope>
    <source>
        <strain evidence="1 2">Fl201059</strain>
    </source>
</reference>
<keyword evidence="2" id="KW-1185">Reference proteome</keyword>
<evidence type="ECO:0000313" key="2">
    <source>
        <dbReference type="Proteomes" id="UP000037904"/>
    </source>
</evidence>
<dbReference type="EMBL" id="JXCE01000045">
    <property type="protein sequence ID" value="KPA43312.1"/>
    <property type="molecule type" value="Genomic_DNA"/>
</dbReference>
<name>A0A0M9F078_FUSLA</name>
<sequence length="210" mass="23448">MLVRRGDAIKEHPLLATARERGCDDVTSPANLLKTRKRFRVPHDANDATKRGAEVSRPGCTNTSWDATLTRVQSPMSRRGLIQSQLTVNTRIEWSIRNDSAMSKSASCLETQGNGKDGIQHGFIRLSETEGTIYIFSHSTILSSLKMSHHNTSFCIYSTQLKSYDPVHDHSLQNGHVGGLPRGHCLSWRLMHHAGIGTIHNLFSLRHIDI</sequence>
<dbReference type="Proteomes" id="UP000037904">
    <property type="component" value="Unassembled WGS sequence"/>
</dbReference>
<organism evidence="1 2">
    <name type="scientific">Fusarium langsethiae</name>
    <dbReference type="NCBI Taxonomy" id="179993"/>
    <lineage>
        <taxon>Eukaryota</taxon>
        <taxon>Fungi</taxon>
        <taxon>Dikarya</taxon>
        <taxon>Ascomycota</taxon>
        <taxon>Pezizomycotina</taxon>
        <taxon>Sordariomycetes</taxon>
        <taxon>Hypocreomycetidae</taxon>
        <taxon>Hypocreales</taxon>
        <taxon>Nectriaceae</taxon>
        <taxon>Fusarium</taxon>
    </lineage>
</organism>
<proteinExistence type="predicted"/>
<accession>A0A0M9F078</accession>
<protein>
    <submittedName>
        <fullName evidence="1">Uncharacterized protein</fullName>
    </submittedName>
</protein>
<evidence type="ECO:0000313" key="1">
    <source>
        <dbReference type="EMBL" id="KPA43312.1"/>
    </source>
</evidence>
<comment type="caution">
    <text evidence="1">The sequence shown here is derived from an EMBL/GenBank/DDBJ whole genome shotgun (WGS) entry which is preliminary data.</text>
</comment>
<dbReference type="AlphaFoldDB" id="A0A0M9F078"/>
<gene>
    <name evidence="1" type="ORF">FLAG1_03798</name>
</gene>